<keyword evidence="5" id="KW-0949">S-adenosyl-L-methionine</keyword>
<feature type="domain" description="Post-SET" evidence="23">
    <location>
        <begin position="2280"/>
        <end position="2296"/>
    </location>
</feature>
<dbReference type="InterPro" id="IPR001965">
    <property type="entry name" value="Znf_PHD"/>
</dbReference>
<comment type="caution">
    <text evidence="25">The sequence shown here is derived from an EMBL/GenBank/DDBJ whole genome shotgun (WGS) entry which is preliminary data.</text>
</comment>
<keyword evidence="13" id="KW-0238">DNA-binding</keyword>
<dbReference type="SUPFAM" id="SSF57903">
    <property type="entry name" value="FYVE/PHD zinc finger"/>
    <property type="match status" value="5"/>
</dbReference>
<keyword evidence="9" id="KW-0862">Zinc</keyword>
<dbReference type="InterPro" id="IPR001214">
    <property type="entry name" value="SET_dom"/>
</dbReference>
<evidence type="ECO:0000256" key="14">
    <source>
        <dbReference type="ARBA" id="ARBA00023163"/>
    </source>
</evidence>
<keyword evidence="26" id="KW-1185">Reference proteome</keyword>
<dbReference type="PROSITE" id="PS50280">
    <property type="entry name" value="SET"/>
    <property type="match status" value="1"/>
</dbReference>
<keyword evidence="3" id="KW-0489">Methyltransferase</keyword>
<evidence type="ECO:0000256" key="2">
    <source>
        <dbReference type="ARBA" id="ARBA00022553"/>
    </source>
</evidence>
<feature type="region of interest" description="Disordered" evidence="18">
    <location>
        <begin position="1575"/>
        <end position="1612"/>
    </location>
</feature>
<reference evidence="25 26" key="1">
    <citation type="journal article" date="2021" name="Sci. Rep.">
        <title>The genome of the diatom Chaetoceros tenuissimus carries an ancient integrated fragment of an extant virus.</title>
        <authorList>
            <person name="Hongo Y."/>
            <person name="Kimura K."/>
            <person name="Takaki Y."/>
            <person name="Yoshida Y."/>
            <person name="Baba S."/>
            <person name="Kobayashi G."/>
            <person name="Nagasaki K."/>
            <person name="Hano T."/>
            <person name="Tomaru Y."/>
        </authorList>
    </citation>
    <scope>NUCLEOTIDE SEQUENCE [LARGE SCALE GENOMIC DNA]</scope>
    <source>
        <strain evidence="25 26">NIES-3715</strain>
    </source>
</reference>
<dbReference type="Pfam" id="PF05965">
    <property type="entry name" value="FYRC"/>
    <property type="match status" value="1"/>
</dbReference>
<dbReference type="CDD" id="cd04369">
    <property type="entry name" value="Bromodomain"/>
    <property type="match status" value="1"/>
</dbReference>
<name>A0AAD3DA69_9STRA</name>
<sequence length="2296" mass="259832">MVLSEADLQDALLKARQQGLPPEWSLSLDDNGRKRWSCGNKSFAYLQRALDYINGGKTATAKKKDTKTASKKSKKRSTDASSSSKKKSKKNPPKSPAKELVSAPTKNYAVNVNPETSLDVPNDHADNPYKYHRQIGTVAWDPNSKEGKMIGYRLRVFDFELNKWKTGRIIRYDPITHEHKCVFFTKLVNDEYPEEWLYLPKENIQLGGEFVWAMVKGYAWWPAQQLHCLYGSNKSMPKSKEKKKDLTMQPTREGYQLVEFFDSDEIASVKVSPETLRDFNGGEIDSVIAKNKKRRNKKAIEDCIQEESATIETRNDAARFYAEKAFQCVNAVKADGLLGRKIEVFRDDINYPTGEYLLGTVRAYSQSTKKHLVAYHPPPYNSSNYEPRWENLSTQRYKIVEDGLQVAKKRASKKNEVEPDDFDLFPFLFGYEEDYNKSRKEEKKSRKKENKSPLGTKCRGCVGECDLHKDAGNILQCSKCKGYHHAGCLDPPLTPRAVEAIRKSDEPWTCSRCIPCMGCRELDIAFGTKAVTSPPSSLYLHRNTTLHLCNACESMYEKEMFCPCCAHIWDDTRYQYVRKQMKKNGDEKNTKVSGDIENAGYDDKTIEGGATDTDMDIDAKESDEGEEIGNNDNNFRWKSPQEIPNHYYYPENNVWGYNEATMLGCEKCGLWVHSGCAEMSKLEYEKTTNGNHPVYSREYLCRKCCKEKCLKLLEMLRNEDTMYLFAEPVTDQIAHNYSDVIKNPMDLRTMSERALIGNYRNYAWLRESFELMVYNALLFNPNLSQYWKESKRYYNVCKQKIFLKEGKGAPESKYEQMIQERFENAAKMIQAEKDRVKADKTAEKKDLVAGDQVLKVELGELVQPKDPPSCVPTNIVQMSAEDTFYSSWMECCFSCGSSGASDTMLFCVDCGEAYHSFCASAPIHCMNEAAIAGWRCANCKICEISGEVTTDELKMLYCEMCDRAFQIDLISPALDKVPEGLWICGQCVDCKECKNTMGGDRVSRAFWSRSPDLCFSCGGCDGLEIQSIENSKCSVCKKWSRDTKNLSQCGSCHSLIHPECDVNCIDFSKTDGTNYACPKCRKKAEKKMKKKEEAARRKEEKEKQKKSELESSTKSKYGKASAIKRYVPSKNLTAEEQKQEALQVALKDAQSRGLPEGWTCFYGAGNRKRWRSPPPIGRVFDSVPKALQFVEKVKNGYFNDQARMKEVRKEGGKICKFSYFKINLDLEPEWLGRETGYDENTSLMSDAEVLLKILEKKIDYDFAVIFDVETSLYKKTPHMHKLPKWLLARAGRFVRFVKRLRQRAARNSKQRGIMNNQCAQIVVCKMASAFLYSVCTMFEIDYKTHILSWKNVEDLLIPNDGMTGTLSLWEEPSPAESHHYQNDGQFEAMDYQEFEYKSNSMQDQEYPTFSYESKPSNEAQYSSPQTNDFYWNETMAQIPYHQFEPIDNDKGIDHVPLYLPEAEVSPQASLEEEQHDIKVEMKPRLEEESSNAFIEKSESEFNIADALMTLASPTRIRQSTSQYNPSKEMQREVNGAAIASEVQSGGGNIAYSVSSRPSIDGQQKGTEIIYNSTMRTSDTASAPSGVDNTTPHEAENTNSVSRVQINTTDEEKKQEFVELNKIKSKPDLPESLENTKPVDTVDNGSMSTSQFPSSEVITKTDSNSFPRFAENSISASSKEAIATDQSTNFIDIKRKTSKRKEKVILPWFNSKFIKAEPLCGWDSHEESNSHEKAWFDSRTCCLCNIPGDDDAGCGGTLMNNGKFHGCGRLLPIPGGGWIHTGCALWSSETWETAGGVLNGVSKARARGVKLRCFGCGQQGATLGCFRSVCNANFHYPCAKASGVVFTDSHKLFCSNHTQFAKDELIQDFEEPMKILRIVENDIDIDHELSMRSGSLVIHSLGTIVQDEDGFHSQDYITPLGFTSTRIFWSFMKPKTRTVYMMRIIRSENSKPLFVAIAADAPHAIFQHQSVTKVYQDIMTRVWEMNNQFFSCGDLTSVYPMMRSEKNKGGFCLNGPQFFGFGVNFVREALETHPSAVSCAVPLTEKSVVYKFCIRNPTEESVMDLQRKRAAMKAEKALENTSGCARTEGSSAFDKSKGSGRITRALVQSKDEEVPSNSGSVLAKGADVAKNLNTSSPESIQAKYDEMKSVPMEDRLEAKRSHIHGWGLFAKKDYPKNSMIAEYMGEGISQPIADRREKMYDELGMGSCYMFRLDLHEIVDATNIGCMARFMNHCCAANAYANVIQVTTDLGVQKKIVVFANQDIKTGDEITYDYKFPVEDGSLRCTCGAPNCIGRMN</sequence>
<dbReference type="GO" id="GO:0008270">
    <property type="term" value="F:zinc ion binding"/>
    <property type="evidence" value="ECO:0007669"/>
    <property type="project" value="UniProtKB-KW"/>
</dbReference>
<dbReference type="InterPro" id="IPR046341">
    <property type="entry name" value="SET_dom_sf"/>
</dbReference>
<feature type="region of interest" description="Disordered" evidence="18">
    <location>
        <begin position="1091"/>
        <end position="1114"/>
    </location>
</feature>
<dbReference type="InterPro" id="IPR011011">
    <property type="entry name" value="Znf_FYVE_PHD"/>
</dbReference>
<organism evidence="25 26">
    <name type="scientific">Chaetoceros tenuissimus</name>
    <dbReference type="NCBI Taxonomy" id="426638"/>
    <lineage>
        <taxon>Eukaryota</taxon>
        <taxon>Sar</taxon>
        <taxon>Stramenopiles</taxon>
        <taxon>Ochrophyta</taxon>
        <taxon>Bacillariophyta</taxon>
        <taxon>Coscinodiscophyceae</taxon>
        <taxon>Chaetocerotophycidae</taxon>
        <taxon>Chaetocerotales</taxon>
        <taxon>Chaetocerotaceae</taxon>
        <taxon>Chaetoceros</taxon>
    </lineage>
</organism>
<dbReference type="InterPro" id="IPR001487">
    <property type="entry name" value="Bromodomain"/>
</dbReference>
<dbReference type="InterPro" id="IPR000313">
    <property type="entry name" value="PWWP_dom"/>
</dbReference>
<comment type="subcellular location">
    <subcellularLocation>
        <location evidence="1">Nucleus</location>
    </subcellularLocation>
</comment>
<dbReference type="PANTHER" id="PTHR45888">
    <property type="entry name" value="HL01030P-RELATED"/>
    <property type="match status" value="1"/>
</dbReference>
<keyword evidence="4" id="KW-0808">Transferase</keyword>
<keyword evidence="2" id="KW-0597">Phosphoprotein</keyword>
<dbReference type="PROSITE" id="PS50812">
    <property type="entry name" value="PWWP"/>
    <property type="match status" value="1"/>
</dbReference>
<evidence type="ECO:0000256" key="15">
    <source>
        <dbReference type="ARBA" id="ARBA00023242"/>
    </source>
</evidence>
<evidence type="ECO:0000259" key="23">
    <source>
        <dbReference type="PROSITE" id="PS50868"/>
    </source>
</evidence>
<dbReference type="GO" id="GO:0032259">
    <property type="term" value="P:methylation"/>
    <property type="evidence" value="ECO:0007669"/>
    <property type="project" value="UniProtKB-KW"/>
</dbReference>
<feature type="region of interest" description="Disordered" evidence="18">
    <location>
        <begin position="1627"/>
        <end position="1659"/>
    </location>
</feature>
<dbReference type="Gene3D" id="2.30.30.1150">
    <property type="match status" value="1"/>
</dbReference>
<evidence type="ECO:0000259" key="22">
    <source>
        <dbReference type="PROSITE" id="PS50812"/>
    </source>
</evidence>
<dbReference type="Pfam" id="PF05964">
    <property type="entry name" value="FYRN"/>
    <property type="match status" value="1"/>
</dbReference>
<evidence type="ECO:0000256" key="17">
    <source>
        <dbReference type="PROSITE-ProRule" id="PRU00146"/>
    </source>
</evidence>
<dbReference type="InterPro" id="IPR036427">
    <property type="entry name" value="Bromodomain-like_sf"/>
</dbReference>
<evidence type="ECO:0000313" key="26">
    <source>
        <dbReference type="Proteomes" id="UP001054902"/>
    </source>
</evidence>
<feature type="domain" description="SET" evidence="21">
    <location>
        <begin position="2153"/>
        <end position="2274"/>
    </location>
</feature>
<accession>A0AAD3DA69</accession>
<keyword evidence="12 16" id="KW-0103">Bromodomain</keyword>
<dbReference type="PROSITE" id="PS50016">
    <property type="entry name" value="ZF_PHD_2"/>
    <property type="match status" value="2"/>
</dbReference>
<dbReference type="InterPro" id="IPR034732">
    <property type="entry name" value="EPHD"/>
</dbReference>
<dbReference type="PROSITE" id="PS50868">
    <property type="entry name" value="POST_SET"/>
    <property type="match status" value="1"/>
</dbReference>
<evidence type="ECO:0000259" key="21">
    <source>
        <dbReference type="PROSITE" id="PS50280"/>
    </source>
</evidence>
<evidence type="ECO:0000256" key="16">
    <source>
        <dbReference type="PROSITE-ProRule" id="PRU00035"/>
    </source>
</evidence>
<evidence type="ECO:0000259" key="24">
    <source>
        <dbReference type="PROSITE" id="PS51805"/>
    </source>
</evidence>
<dbReference type="PROSITE" id="PS51805">
    <property type="entry name" value="EPHD"/>
    <property type="match status" value="1"/>
</dbReference>
<dbReference type="SMART" id="SM00541">
    <property type="entry name" value="FYRN"/>
    <property type="match status" value="1"/>
</dbReference>
<dbReference type="Pfam" id="PF13771">
    <property type="entry name" value="zf-HC5HC2H"/>
    <property type="match status" value="1"/>
</dbReference>
<dbReference type="CDD" id="cd10518">
    <property type="entry name" value="SET_SETD1-like"/>
    <property type="match status" value="1"/>
</dbReference>
<dbReference type="Pfam" id="PF00439">
    <property type="entry name" value="Bromodomain"/>
    <property type="match status" value="1"/>
</dbReference>
<dbReference type="Gene3D" id="3.30.160.360">
    <property type="match status" value="1"/>
</dbReference>
<dbReference type="EMBL" id="BLLK01000062">
    <property type="protein sequence ID" value="GFH58889.1"/>
    <property type="molecule type" value="Genomic_DNA"/>
</dbReference>
<gene>
    <name evidence="25" type="ORF">CTEN210_15365</name>
</gene>
<keyword evidence="15" id="KW-0539">Nucleus</keyword>
<feature type="domain" description="PHD-type" evidence="24">
    <location>
        <begin position="1737"/>
        <end position="1857"/>
    </location>
</feature>
<dbReference type="SMART" id="SM00249">
    <property type="entry name" value="PHD"/>
    <property type="match status" value="6"/>
</dbReference>
<dbReference type="CDD" id="cd05162">
    <property type="entry name" value="PWWP"/>
    <property type="match status" value="1"/>
</dbReference>
<feature type="region of interest" description="Disordered" evidence="18">
    <location>
        <begin position="58"/>
        <end position="105"/>
    </location>
</feature>
<evidence type="ECO:0000256" key="18">
    <source>
        <dbReference type="SAM" id="MobiDB-lite"/>
    </source>
</evidence>
<dbReference type="Pfam" id="PF00855">
    <property type="entry name" value="PWWP"/>
    <property type="match status" value="1"/>
</dbReference>
<feature type="domain" description="Bromo" evidence="19">
    <location>
        <begin position="717"/>
        <end position="787"/>
    </location>
</feature>
<evidence type="ECO:0000256" key="10">
    <source>
        <dbReference type="ARBA" id="ARBA00022853"/>
    </source>
</evidence>
<dbReference type="Gene3D" id="3.30.40.10">
    <property type="entry name" value="Zinc/RING finger domain, C3HC4 (zinc finger)"/>
    <property type="match status" value="4"/>
</dbReference>
<dbReference type="PROSITE" id="PS51542">
    <property type="entry name" value="FYRN"/>
    <property type="match status" value="1"/>
</dbReference>
<evidence type="ECO:0000256" key="7">
    <source>
        <dbReference type="ARBA" id="ARBA00022737"/>
    </source>
</evidence>
<dbReference type="InterPro" id="IPR003616">
    <property type="entry name" value="Post-SET_dom"/>
</dbReference>
<feature type="compositionally biased region" description="Polar residues" evidence="18">
    <location>
        <begin position="1642"/>
        <end position="1659"/>
    </location>
</feature>
<evidence type="ECO:0000259" key="19">
    <source>
        <dbReference type="PROSITE" id="PS50014"/>
    </source>
</evidence>
<dbReference type="PANTHER" id="PTHR45888:SF5">
    <property type="entry name" value="D4, ISOFORM A"/>
    <property type="match status" value="1"/>
</dbReference>
<dbReference type="SUPFAM" id="SSF82199">
    <property type="entry name" value="SET domain"/>
    <property type="match status" value="1"/>
</dbReference>
<keyword evidence="11" id="KW-0805">Transcription regulation</keyword>
<keyword evidence="8 17" id="KW-0863">Zinc-finger</keyword>
<dbReference type="SMART" id="SM00317">
    <property type="entry name" value="SET"/>
    <property type="match status" value="1"/>
</dbReference>
<feature type="compositionally biased region" description="Polar residues" evidence="18">
    <location>
        <begin position="1575"/>
        <end position="1589"/>
    </location>
</feature>
<evidence type="ECO:0000256" key="6">
    <source>
        <dbReference type="ARBA" id="ARBA00022723"/>
    </source>
</evidence>
<evidence type="ECO:0000256" key="1">
    <source>
        <dbReference type="ARBA" id="ARBA00004123"/>
    </source>
</evidence>
<evidence type="ECO:0000256" key="8">
    <source>
        <dbReference type="ARBA" id="ARBA00022771"/>
    </source>
</evidence>
<evidence type="ECO:0000256" key="13">
    <source>
        <dbReference type="ARBA" id="ARBA00023125"/>
    </source>
</evidence>
<dbReference type="Gene3D" id="2.170.270.10">
    <property type="entry name" value="SET domain"/>
    <property type="match status" value="1"/>
</dbReference>
<evidence type="ECO:0000256" key="5">
    <source>
        <dbReference type="ARBA" id="ARBA00022691"/>
    </source>
</evidence>
<evidence type="ECO:0000256" key="12">
    <source>
        <dbReference type="ARBA" id="ARBA00023117"/>
    </source>
</evidence>
<dbReference type="InterPro" id="IPR013083">
    <property type="entry name" value="Znf_RING/FYVE/PHD"/>
</dbReference>
<keyword evidence="7" id="KW-0677">Repeat</keyword>
<dbReference type="GO" id="GO:0140938">
    <property type="term" value="F:histone H3 methyltransferase activity"/>
    <property type="evidence" value="ECO:0007669"/>
    <property type="project" value="UniProtKB-ARBA"/>
</dbReference>
<dbReference type="InterPro" id="IPR003889">
    <property type="entry name" value="FYrich_C"/>
</dbReference>
<feature type="compositionally biased region" description="Basic and acidic residues" evidence="18">
    <location>
        <begin position="1091"/>
        <end position="1113"/>
    </location>
</feature>
<dbReference type="Pfam" id="PF00856">
    <property type="entry name" value="SET"/>
    <property type="match status" value="1"/>
</dbReference>
<feature type="region of interest" description="Disordered" evidence="18">
    <location>
        <begin position="586"/>
        <end position="616"/>
    </location>
</feature>
<dbReference type="GO" id="GO:0005654">
    <property type="term" value="C:nucleoplasm"/>
    <property type="evidence" value="ECO:0007669"/>
    <property type="project" value="UniProtKB-ARBA"/>
</dbReference>
<feature type="domain" description="PHD-type" evidence="20">
    <location>
        <begin position="889"/>
        <end position="942"/>
    </location>
</feature>
<dbReference type="InterPro" id="IPR003888">
    <property type="entry name" value="FYrich_N"/>
</dbReference>
<evidence type="ECO:0008006" key="27">
    <source>
        <dbReference type="Google" id="ProtNLM"/>
    </source>
</evidence>
<dbReference type="PROSITE" id="PS50014">
    <property type="entry name" value="BROMODOMAIN_2"/>
    <property type="match status" value="1"/>
</dbReference>
<protein>
    <recommendedName>
        <fullName evidence="27">Histone-lysine N-methyltransferase</fullName>
    </recommendedName>
</protein>
<keyword evidence="10" id="KW-0156">Chromatin regulator</keyword>
<feature type="domain" description="PHD-type" evidence="20">
    <location>
        <begin position="455"/>
        <end position="516"/>
    </location>
</feature>
<evidence type="ECO:0000259" key="20">
    <source>
        <dbReference type="PROSITE" id="PS50016"/>
    </source>
</evidence>
<evidence type="ECO:0000256" key="4">
    <source>
        <dbReference type="ARBA" id="ARBA00022679"/>
    </source>
</evidence>
<dbReference type="Gene3D" id="2.30.30.140">
    <property type="match status" value="1"/>
</dbReference>
<dbReference type="Pfam" id="PF00628">
    <property type="entry name" value="PHD"/>
    <property type="match status" value="1"/>
</dbReference>
<keyword evidence="6" id="KW-0479">Metal-binding</keyword>
<feature type="domain" description="PWWP" evidence="22">
    <location>
        <begin position="207"/>
        <end position="272"/>
    </location>
</feature>
<feature type="compositionally biased region" description="Polar residues" evidence="18">
    <location>
        <begin position="1596"/>
        <end position="1607"/>
    </location>
</feature>
<dbReference type="InterPro" id="IPR019787">
    <property type="entry name" value="Znf_PHD-finger"/>
</dbReference>
<evidence type="ECO:0000313" key="25">
    <source>
        <dbReference type="EMBL" id="GFH58889.1"/>
    </source>
</evidence>
<dbReference type="SUPFAM" id="SSF63748">
    <property type="entry name" value="Tudor/PWWP/MBT"/>
    <property type="match status" value="1"/>
</dbReference>
<dbReference type="GO" id="GO:0003677">
    <property type="term" value="F:DNA binding"/>
    <property type="evidence" value="ECO:0007669"/>
    <property type="project" value="UniProtKB-KW"/>
</dbReference>
<evidence type="ECO:0000256" key="11">
    <source>
        <dbReference type="ARBA" id="ARBA00023015"/>
    </source>
</evidence>
<evidence type="ECO:0000256" key="9">
    <source>
        <dbReference type="ARBA" id="ARBA00022833"/>
    </source>
</evidence>
<dbReference type="SUPFAM" id="SSF47370">
    <property type="entry name" value="Bromodomain"/>
    <property type="match status" value="1"/>
</dbReference>
<dbReference type="SMART" id="SM00297">
    <property type="entry name" value="BROMO"/>
    <property type="match status" value="1"/>
</dbReference>
<dbReference type="Proteomes" id="UP001054902">
    <property type="component" value="Unassembled WGS sequence"/>
</dbReference>
<keyword evidence="14" id="KW-0804">Transcription</keyword>
<dbReference type="GO" id="GO:0016279">
    <property type="term" value="F:protein-lysine N-methyltransferase activity"/>
    <property type="evidence" value="ECO:0007669"/>
    <property type="project" value="UniProtKB-ARBA"/>
</dbReference>
<dbReference type="Gene3D" id="1.20.920.10">
    <property type="entry name" value="Bromodomain-like"/>
    <property type="match status" value="1"/>
</dbReference>
<proteinExistence type="predicted"/>
<dbReference type="CDD" id="cd15489">
    <property type="entry name" value="PHD_SF"/>
    <property type="match status" value="1"/>
</dbReference>
<evidence type="ECO:0000256" key="3">
    <source>
        <dbReference type="ARBA" id="ARBA00022603"/>
    </source>
</evidence>